<evidence type="ECO:0000256" key="3">
    <source>
        <dbReference type="HAMAP-Rule" id="MF_01357"/>
    </source>
</evidence>
<dbReference type="GO" id="GO:0008137">
    <property type="term" value="F:NADH dehydrogenase (ubiquinone) activity"/>
    <property type="evidence" value="ECO:0007669"/>
    <property type="project" value="InterPro"/>
</dbReference>
<keyword evidence="2 3" id="KW-0813">Transport</keyword>
<keyword evidence="3 4" id="KW-0520">NAD</keyword>
<keyword evidence="3" id="KW-0830">Ubiquinone</keyword>
<proteinExistence type="inferred from homology"/>
<evidence type="ECO:0000256" key="5">
    <source>
        <dbReference type="RuleBase" id="RU003582"/>
    </source>
</evidence>
<reference evidence="7 8" key="1">
    <citation type="journal article" date="2016" name="Genome Announc.">
        <title>Draft Genome Sequence of the Anaerobic Ammonium-Oxidizing Bacterium 'Candidatus Brocadia sp. 40'.</title>
        <authorList>
            <person name="Ali M."/>
            <person name="Haroon M.F."/>
            <person name="Narita Y."/>
            <person name="Zhang L."/>
            <person name="Rangel Shaw D."/>
            <person name="Okabe S."/>
            <person name="Saikaly P.E."/>
        </authorList>
    </citation>
    <scope>NUCLEOTIDE SEQUENCE [LARGE SCALE GENOMIC DNA]</scope>
    <source>
        <strain evidence="7 8">40</strain>
    </source>
</reference>
<keyword evidence="3" id="KW-1003">Cell membrane</keyword>
<dbReference type="InterPro" id="IPR001268">
    <property type="entry name" value="NADH_UbQ_OxRdtase_30kDa_su"/>
</dbReference>
<name>A0A1V6M3J5_9BACT</name>
<dbReference type="PANTHER" id="PTHR10884">
    <property type="entry name" value="NADH DEHYDROGENASE UBIQUINONE IRON-SULFUR PROTEIN 3"/>
    <property type="match status" value="1"/>
</dbReference>
<dbReference type="Gene3D" id="3.30.460.80">
    <property type="entry name" value="NADH:ubiquinone oxidoreductase, 30kDa subunit"/>
    <property type="match status" value="1"/>
</dbReference>
<dbReference type="Proteomes" id="UP000242219">
    <property type="component" value="Unassembled WGS sequence"/>
</dbReference>
<sequence length="166" mass="19056">MKNEDLAALIKTKFPEAIMSIASFRNELTLTVKKDAVAEIAQFLKKNEALDFNFLSDLCGVDRIETDNVFDVVYHLYSLSKNHRLRLKASVSPDAPSLPTVTGVWKTANWHERETYDMFGITFEGHPDLRKILTPEDFEGHPLRKDYPLDGRQPATLRDIYRKDEA</sequence>
<evidence type="ECO:0000259" key="6">
    <source>
        <dbReference type="Pfam" id="PF00329"/>
    </source>
</evidence>
<dbReference type="GO" id="GO:0050136">
    <property type="term" value="F:NADH dehydrogenase (quinone) (non-electrogenic) activity"/>
    <property type="evidence" value="ECO:0007669"/>
    <property type="project" value="UniProtKB-UniRule"/>
</dbReference>
<keyword evidence="3" id="KW-0472">Membrane</keyword>
<dbReference type="EMBL" id="MJUW02000017">
    <property type="protein sequence ID" value="OQD46971.1"/>
    <property type="molecule type" value="Genomic_DNA"/>
</dbReference>
<comment type="subunit">
    <text evidence="3">NDH-1 is composed of 14 different subunits. Subunits NuoB, C, D, E, F, and G constitute the peripheral sector of the complex.</text>
</comment>
<dbReference type="HAMAP" id="MF_01357">
    <property type="entry name" value="NDH1_NuoC"/>
    <property type="match status" value="1"/>
</dbReference>
<dbReference type="SUPFAM" id="SSF143243">
    <property type="entry name" value="Nqo5-like"/>
    <property type="match status" value="1"/>
</dbReference>
<dbReference type="InterPro" id="IPR020396">
    <property type="entry name" value="NADH_UbQ_OxRdtase_CS"/>
</dbReference>
<comment type="catalytic activity">
    <reaction evidence="3 5">
        <text>a quinone + NADH + 5 H(+)(in) = a quinol + NAD(+) + 4 H(+)(out)</text>
        <dbReference type="Rhea" id="RHEA:57888"/>
        <dbReference type="ChEBI" id="CHEBI:15378"/>
        <dbReference type="ChEBI" id="CHEBI:24646"/>
        <dbReference type="ChEBI" id="CHEBI:57540"/>
        <dbReference type="ChEBI" id="CHEBI:57945"/>
        <dbReference type="ChEBI" id="CHEBI:132124"/>
    </reaction>
</comment>
<dbReference type="PANTHER" id="PTHR10884:SF14">
    <property type="entry name" value="NADH DEHYDROGENASE [UBIQUINONE] IRON-SULFUR PROTEIN 3, MITOCHONDRIAL"/>
    <property type="match status" value="1"/>
</dbReference>
<dbReference type="PROSITE" id="PS00542">
    <property type="entry name" value="COMPLEX1_30K"/>
    <property type="match status" value="1"/>
</dbReference>
<evidence type="ECO:0000256" key="2">
    <source>
        <dbReference type="ARBA" id="ARBA00022448"/>
    </source>
</evidence>
<dbReference type="AlphaFoldDB" id="A0A1V6M3J5"/>
<comment type="function">
    <text evidence="3">NDH-1 shuttles electrons from NADH, via FMN and iron-sulfur (Fe-S) centers, to quinones in the respiratory chain. The immediate electron acceptor for the enzyme in this species is believed to be ubiquinone. Couples the redox reaction to proton translocation (for every two electrons transferred, four hydrogen ions are translocated across the cytoplasmic membrane), and thus conserves the redox energy in a proton gradient.</text>
</comment>
<keyword evidence="3 4" id="KW-1278">Translocase</keyword>
<organism evidence="7 8">
    <name type="scientific">Candidatus Brocadia sapporoensis</name>
    <dbReference type="NCBI Taxonomy" id="392547"/>
    <lineage>
        <taxon>Bacteria</taxon>
        <taxon>Pseudomonadati</taxon>
        <taxon>Planctomycetota</taxon>
        <taxon>Candidatus Brocadiia</taxon>
        <taxon>Candidatus Brocadiales</taxon>
        <taxon>Candidatus Brocadiaceae</taxon>
        <taxon>Candidatus Brocadia</taxon>
    </lineage>
</organism>
<comment type="similarity">
    <text evidence="1 3 4">Belongs to the complex I 30 kDa subunit family.</text>
</comment>
<evidence type="ECO:0000256" key="1">
    <source>
        <dbReference type="ARBA" id="ARBA00007569"/>
    </source>
</evidence>
<dbReference type="InterPro" id="IPR010218">
    <property type="entry name" value="NADH_DH_suC"/>
</dbReference>
<feature type="domain" description="NADH:ubiquinone oxidoreductase 30kDa subunit" evidence="6">
    <location>
        <begin position="30"/>
        <end position="152"/>
    </location>
</feature>
<protein>
    <recommendedName>
        <fullName evidence="3">NADH-quinone oxidoreductase subunit C</fullName>
        <ecNumber evidence="3">7.1.1.-</ecNumber>
    </recommendedName>
    <alternativeName>
        <fullName evidence="3">NADH dehydrogenase I subunit C</fullName>
    </alternativeName>
    <alternativeName>
        <fullName evidence="3">NDH-1 subunit C</fullName>
    </alternativeName>
</protein>
<keyword evidence="3 5" id="KW-0874">Quinone</keyword>
<evidence type="ECO:0000313" key="7">
    <source>
        <dbReference type="EMBL" id="OQD46971.1"/>
    </source>
</evidence>
<gene>
    <name evidence="3" type="primary">nuoC</name>
    <name evidence="7" type="ORF">BIY37_00420</name>
</gene>
<dbReference type="EC" id="7.1.1.-" evidence="3"/>
<accession>A0A1V6M3J5</accession>
<dbReference type="Pfam" id="PF00329">
    <property type="entry name" value="Complex1_30kDa"/>
    <property type="match status" value="1"/>
</dbReference>
<evidence type="ECO:0000256" key="4">
    <source>
        <dbReference type="RuleBase" id="RU003456"/>
    </source>
</evidence>
<comment type="caution">
    <text evidence="7">The sequence shown here is derived from an EMBL/GenBank/DDBJ whole genome shotgun (WGS) entry which is preliminary data.</text>
</comment>
<dbReference type="NCBIfam" id="TIGR01961">
    <property type="entry name" value="NuoC_fam"/>
    <property type="match status" value="1"/>
</dbReference>
<comment type="subcellular location">
    <subcellularLocation>
        <location evidence="3">Cell membrane</location>
        <topology evidence="3">Peripheral membrane protein</topology>
        <orientation evidence="3">Cytoplasmic side</orientation>
    </subcellularLocation>
</comment>
<keyword evidence="8" id="KW-1185">Reference proteome</keyword>
<dbReference type="InterPro" id="IPR037232">
    <property type="entry name" value="NADH_quin_OxRdtase_su_C/D-like"/>
</dbReference>
<dbReference type="GO" id="GO:0005886">
    <property type="term" value="C:plasma membrane"/>
    <property type="evidence" value="ECO:0007669"/>
    <property type="project" value="UniProtKB-SubCell"/>
</dbReference>
<dbReference type="GO" id="GO:0048038">
    <property type="term" value="F:quinone binding"/>
    <property type="evidence" value="ECO:0007669"/>
    <property type="project" value="UniProtKB-KW"/>
</dbReference>
<evidence type="ECO:0000313" key="8">
    <source>
        <dbReference type="Proteomes" id="UP000242219"/>
    </source>
</evidence>